<proteinExistence type="inferred from homology"/>
<dbReference type="Gene3D" id="3.40.50.2300">
    <property type="match status" value="2"/>
</dbReference>
<dbReference type="SUPFAM" id="SSF53822">
    <property type="entry name" value="Periplasmic binding protein-like I"/>
    <property type="match status" value="1"/>
</dbReference>
<feature type="domain" description="Periplasmic binding protein" evidence="4">
    <location>
        <begin position="22"/>
        <end position="289"/>
    </location>
</feature>
<keyword evidence="6" id="KW-1185">Reference proteome</keyword>
<dbReference type="CDD" id="cd06324">
    <property type="entry name" value="PBP1_ABC_sugar_binding-like"/>
    <property type="match status" value="1"/>
</dbReference>
<comment type="subcellular location">
    <subcellularLocation>
        <location evidence="1">Cell envelope</location>
    </subcellularLocation>
</comment>
<dbReference type="GO" id="GO:0030246">
    <property type="term" value="F:carbohydrate binding"/>
    <property type="evidence" value="ECO:0007669"/>
    <property type="project" value="UniProtKB-ARBA"/>
</dbReference>
<protein>
    <submittedName>
        <fullName evidence="5">Sugar ABC transporter substrate-binding protein</fullName>
    </submittedName>
</protein>
<keyword evidence="3" id="KW-0732">Signal</keyword>
<dbReference type="PANTHER" id="PTHR46847:SF2">
    <property type="entry name" value="ABC TRANSPORTER SUGAR-BINDING PROTEIN"/>
    <property type="match status" value="1"/>
</dbReference>
<dbReference type="AlphaFoldDB" id="A0A919ELF7"/>
<accession>A0A919ELF7</accession>
<evidence type="ECO:0000256" key="1">
    <source>
        <dbReference type="ARBA" id="ARBA00004196"/>
    </source>
</evidence>
<name>A0A919ELF7_9GAMM</name>
<sequence length="359" mass="40208">MKVVLLLVLCFVHNYCLAINVVFVNPSVPGTPFWDRVTAVAKAAAQDLSINLEVVYGEDNRISNLEVIEELAARKNKPAYVIFMPFDGTAERMFGSLNASKIPFITVERTLQISEQQKIGFPGEIFEYWIGEVFHDNEYAGNLLAERLIAEAKKHNPEQNLVAIGISGSFSGESSDRTRGLERAIADHKEVQLAQVVPAIWSRERSRHIIHQLTSRFGKIDVAWAASDGMALGILDSVKSGHGTNINKDMKIGGIDWTGEGIDRIRAGELTASVGGHFMQTAWALVKIYDQEHGKTIFKGGDMGRTYDLEIIDRSNIHLYGILSKKVDWTKVDFKNFTLTHTKSPQYNFSFEKMIRALY</sequence>
<dbReference type="PANTHER" id="PTHR46847">
    <property type="entry name" value="D-ALLOSE-BINDING PERIPLASMIC PROTEIN-RELATED"/>
    <property type="match status" value="1"/>
</dbReference>
<evidence type="ECO:0000313" key="5">
    <source>
        <dbReference type="EMBL" id="GHF91728.1"/>
    </source>
</evidence>
<evidence type="ECO:0000259" key="4">
    <source>
        <dbReference type="Pfam" id="PF13407"/>
    </source>
</evidence>
<dbReference type="InterPro" id="IPR025997">
    <property type="entry name" value="SBP_2_dom"/>
</dbReference>
<evidence type="ECO:0000256" key="3">
    <source>
        <dbReference type="ARBA" id="ARBA00022729"/>
    </source>
</evidence>
<dbReference type="Pfam" id="PF13407">
    <property type="entry name" value="Peripla_BP_4"/>
    <property type="match status" value="1"/>
</dbReference>
<comment type="similarity">
    <text evidence="2">Belongs to the bacterial solute-binding protein 2 family.</text>
</comment>
<evidence type="ECO:0000256" key="2">
    <source>
        <dbReference type="ARBA" id="ARBA00007639"/>
    </source>
</evidence>
<dbReference type="RefSeq" id="WP_189769841.1">
    <property type="nucleotide sequence ID" value="NZ_BNCK01000004.1"/>
</dbReference>
<reference evidence="5" key="2">
    <citation type="submission" date="2020-09" db="EMBL/GenBank/DDBJ databases">
        <authorList>
            <person name="Sun Q."/>
            <person name="Kim S."/>
        </authorList>
    </citation>
    <scope>NUCLEOTIDE SEQUENCE</scope>
    <source>
        <strain evidence="5">KCTC 42731</strain>
    </source>
</reference>
<dbReference type="GO" id="GO:0030313">
    <property type="term" value="C:cell envelope"/>
    <property type="evidence" value="ECO:0007669"/>
    <property type="project" value="UniProtKB-SubCell"/>
</dbReference>
<evidence type="ECO:0000313" key="6">
    <source>
        <dbReference type="Proteomes" id="UP000623842"/>
    </source>
</evidence>
<comment type="caution">
    <text evidence="5">The sequence shown here is derived from an EMBL/GenBank/DDBJ whole genome shotgun (WGS) entry which is preliminary data.</text>
</comment>
<gene>
    <name evidence="5" type="ORF">GCM10017161_19520</name>
</gene>
<dbReference type="Proteomes" id="UP000623842">
    <property type="component" value="Unassembled WGS sequence"/>
</dbReference>
<organism evidence="5 6">
    <name type="scientific">Thalassotalea marina</name>
    <dbReference type="NCBI Taxonomy" id="1673741"/>
    <lineage>
        <taxon>Bacteria</taxon>
        <taxon>Pseudomonadati</taxon>
        <taxon>Pseudomonadota</taxon>
        <taxon>Gammaproteobacteria</taxon>
        <taxon>Alteromonadales</taxon>
        <taxon>Colwelliaceae</taxon>
        <taxon>Thalassotalea</taxon>
    </lineage>
</organism>
<dbReference type="EMBL" id="BNCK01000004">
    <property type="protein sequence ID" value="GHF91728.1"/>
    <property type="molecule type" value="Genomic_DNA"/>
</dbReference>
<dbReference type="GO" id="GO:0055085">
    <property type="term" value="P:transmembrane transport"/>
    <property type="evidence" value="ECO:0007669"/>
    <property type="project" value="UniProtKB-ARBA"/>
</dbReference>
<reference evidence="5" key="1">
    <citation type="journal article" date="2014" name="Int. J. Syst. Evol. Microbiol.">
        <title>Complete genome sequence of Corynebacterium casei LMG S-19264T (=DSM 44701T), isolated from a smear-ripened cheese.</title>
        <authorList>
            <consortium name="US DOE Joint Genome Institute (JGI-PGF)"/>
            <person name="Walter F."/>
            <person name="Albersmeier A."/>
            <person name="Kalinowski J."/>
            <person name="Ruckert C."/>
        </authorList>
    </citation>
    <scope>NUCLEOTIDE SEQUENCE</scope>
    <source>
        <strain evidence="5">KCTC 42731</strain>
    </source>
</reference>
<dbReference type="InterPro" id="IPR028082">
    <property type="entry name" value="Peripla_BP_I"/>
</dbReference>